<evidence type="ECO:0000313" key="3">
    <source>
        <dbReference type="EMBL" id="AYW92023.1"/>
    </source>
</evidence>
<organism evidence="3 4">
    <name type="scientific">Yersinia pseudotuberculosis</name>
    <dbReference type="NCBI Taxonomy" id="633"/>
    <lineage>
        <taxon>Bacteria</taxon>
        <taxon>Pseudomonadati</taxon>
        <taxon>Pseudomonadota</taxon>
        <taxon>Gammaproteobacteria</taxon>
        <taxon>Enterobacterales</taxon>
        <taxon>Yersiniaceae</taxon>
        <taxon>Yersinia</taxon>
    </lineage>
</organism>
<proteinExistence type="predicted"/>
<evidence type="ECO:0000259" key="2">
    <source>
        <dbReference type="Pfam" id="PF24322"/>
    </source>
</evidence>
<reference evidence="3" key="1">
    <citation type="submission" date="2018-11" db="EMBL/GenBank/DDBJ databases">
        <title>FDA dAtabase for Regulatory Grade micrObial Sequences (FDA-ARGOS): Supporting development and validation of Infectious Disease Dx tests.</title>
        <authorList>
            <person name="Bliska J."/>
            <person name="Cleland M.-M."/>
            <person name="Tallon L."/>
            <person name="Sadzewicz L."/>
            <person name="Zhao X."/>
            <person name="Vavikolanu K."/>
            <person name="Mehta A."/>
            <person name="Aluvathingal J."/>
            <person name="Nadendla S."/>
            <person name="Yan Y."/>
            <person name="Sichtig H."/>
        </authorList>
    </citation>
    <scope>NUCLEOTIDE SEQUENCE [LARGE SCALE GENOMIC DNA]</scope>
    <source>
        <strain evidence="3">FDAARGOS_581</strain>
    </source>
</reference>
<dbReference type="Pfam" id="PF11678">
    <property type="entry name" value="Tle3_C"/>
    <property type="match status" value="1"/>
</dbReference>
<dbReference type="Proteomes" id="UP000268669">
    <property type="component" value="Chromosome"/>
</dbReference>
<feature type="domain" description="T6SS Tle3 phospholipase effector alpha/beta" evidence="2">
    <location>
        <begin position="40"/>
        <end position="411"/>
    </location>
</feature>
<name>A0ABM7AI33_YERPU</name>
<evidence type="ECO:0000313" key="4">
    <source>
        <dbReference type="Proteomes" id="UP000268669"/>
    </source>
</evidence>
<dbReference type="Pfam" id="PF24322">
    <property type="entry name" value="Tle3"/>
    <property type="match status" value="1"/>
</dbReference>
<evidence type="ECO:0000259" key="1">
    <source>
        <dbReference type="Pfam" id="PF11678"/>
    </source>
</evidence>
<gene>
    <name evidence="3" type="ORF">EGX47_12415</name>
</gene>
<dbReference type="EMBL" id="CP033713">
    <property type="protein sequence ID" value="AYW92023.1"/>
    <property type="molecule type" value="Genomic_DNA"/>
</dbReference>
<dbReference type="RefSeq" id="WP_038400979.1">
    <property type="nucleotide sequence ID" value="NZ_CP008943.1"/>
</dbReference>
<sequence>MTGTAGNNIRTPQVLSECDIARPKGSGPMTVQECGLQPPLPCIVIVVHGVNDVGEAYENQDKGICKGLNTRLGRSDLHAHNWKELEFKISDTEGNITTKTCTVQDHTCIGVYNRSPIIPFYWGYKPVDHDVFEQDQKRYRAELAQKGNDTDLPYDTYRENNAKKIEIHNGANIDNLKNWLDPSSAKGGGTFANATTCIPDMFGPGASGYLLEQVGLFKSRNDGLNKGDWSHPIYQNPHRIYQAYAARRLADLILDIRQNPDTENDTINIVAHSQGTIITMLANMWVEAEGLAPADCAILNHSPYSLENRWLEDFMPGEHQKDNGRQKTFANFCKLMAKNPHYKMGNVPHDATYIQALLDKGCLSKKAYDAGLWSDQHYSRNNFGMVYNYFCPNDQVVSMSPIQGFGWRGIPDNIKAQLGDNLYQRVFCRGVDVGDKTGYHFDMPAHRPDDSADTGYSYTDVTINAPLLPEPFTFALMAEGKGYKAALSGNDPDIAKAAMKAERFVTEVVEVPKSAQFAYMGNGSPLNESQLEEVRAANANHNWEIMRGVYNEINDYHKSLIVFRRMTDDELNQAVKMDTTFSQHSSIVVSDSAPALSMVYDLAIGQCEAFEDQAFWERLLLQADWRRGELNPDPDVKKYYQDGILPKDFKPIMNKPERQHGMPLGEFGVVNDYGPRAKPANLSPYSIGTIDIPQWDMPKPQV</sequence>
<accession>A0ABM7AI33</accession>
<feature type="domain" description="Antibacterial effector protein Tle3 C-terminal" evidence="1">
    <location>
        <begin position="564"/>
        <end position="626"/>
    </location>
</feature>
<protein>
    <submittedName>
        <fullName evidence="3">DUF3274 domain-containing protein</fullName>
    </submittedName>
</protein>
<dbReference type="InterPro" id="IPR021692">
    <property type="entry name" value="Tle3_C"/>
</dbReference>
<dbReference type="InterPro" id="IPR056221">
    <property type="entry name" value="Tle3_ab_dom"/>
</dbReference>
<keyword evidence="4" id="KW-1185">Reference proteome</keyword>